<reference evidence="1" key="1">
    <citation type="journal article" date="2013" name="Nature">
        <title>Draft genome of the wheat A-genome progenitor Triticum urartu.</title>
        <authorList>
            <person name="Ling H.Q."/>
            <person name="Zhao S."/>
            <person name="Liu D."/>
            <person name="Wang J."/>
            <person name="Sun H."/>
            <person name="Zhang C."/>
            <person name="Fan H."/>
            <person name="Li D."/>
            <person name="Dong L."/>
            <person name="Tao Y."/>
            <person name="Gao C."/>
            <person name="Wu H."/>
            <person name="Li Y."/>
            <person name="Cui Y."/>
            <person name="Guo X."/>
            <person name="Zheng S."/>
            <person name="Wang B."/>
            <person name="Yu K."/>
            <person name="Liang Q."/>
            <person name="Yang W."/>
            <person name="Lou X."/>
            <person name="Chen J."/>
            <person name="Feng M."/>
            <person name="Jian J."/>
            <person name="Zhang X."/>
            <person name="Luo G."/>
            <person name="Jiang Y."/>
            <person name="Liu J."/>
            <person name="Wang Z."/>
            <person name="Sha Y."/>
            <person name="Zhang B."/>
            <person name="Wu H."/>
            <person name="Tang D."/>
            <person name="Shen Q."/>
            <person name="Xue P."/>
            <person name="Zou S."/>
            <person name="Wang X."/>
            <person name="Liu X."/>
            <person name="Wang F."/>
            <person name="Yang Y."/>
            <person name="An X."/>
            <person name="Dong Z."/>
            <person name="Zhang K."/>
            <person name="Zhang X."/>
            <person name="Luo M.C."/>
            <person name="Dvorak J."/>
            <person name="Tong Y."/>
            <person name="Wang J."/>
            <person name="Yang H."/>
            <person name="Li Z."/>
            <person name="Wang D."/>
            <person name="Zhang A."/>
            <person name="Wang J."/>
        </authorList>
    </citation>
    <scope>NUCLEOTIDE SEQUENCE</scope>
</reference>
<organism evidence="1">
    <name type="scientific">Triticum urartu</name>
    <name type="common">Red wild einkorn</name>
    <name type="synonym">Crithodium urartu</name>
    <dbReference type="NCBI Taxonomy" id="4572"/>
    <lineage>
        <taxon>Eukaryota</taxon>
        <taxon>Viridiplantae</taxon>
        <taxon>Streptophyta</taxon>
        <taxon>Embryophyta</taxon>
        <taxon>Tracheophyta</taxon>
        <taxon>Spermatophyta</taxon>
        <taxon>Magnoliopsida</taxon>
        <taxon>Liliopsida</taxon>
        <taxon>Poales</taxon>
        <taxon>Poaceae</taxon>
        <taxon>BOP clade</taxon>
        <taxon>Pooideae</taxon>
        <taxon>Triticodae</taxon>
        <taxon>Triticeae</taxon>
        <taxon>Triticinae</taxon>
        <taxon>Triticum</taxon>
    </lineage>
</organism>
<name>M8AP45_TRIUA</name>
<proteinExistence type="predicted"/>
<sequence>MERPELETEWGAEYIVLFANYLIYLLHRGKARYARPEEMPNKIKGLKGRLLGFASAIAWIFF</sequence>
<protein>
    <submittedName>
        <fullName evidence="1">Uncharacterized protein</fullName>
    </submittedName>
</protein>
<dbReference type="AlphaFoldDB" id="M8AP45"/>
<evidence type="ECO:0000313" key="1">
    <source>
        <dbReference type="EMBL" id="EMS62744.1"/>
    </source>
</evidence>
<dbReference type="EMBL" id="KD077963">
    <property type="protein sequence ID" value="EMS62744.1"/>
    <property type="molecule type" value="Genomic_DNA"/>
</dbReference>
<accession>M8AP45</accession>
<gene>
    <name evidence="1" type="ORF">TRIUR3_16231</name>
</gene>